<dbReference type="Pfam" id="PF07690">
    <property type="entry name" value="MFS_1"/>
    <property type="match status" value="1"/>
</dbReference>
<name>A0A1G6H4H9_9ACTN</name>
<dbReference type="CDD" id="cd17321">
    <property type="entry name" value="MFS_MMR_MDR_like"/>
    <property type="match status" value="1"/>
</dbReference>
<feature type="transmembrane region" description="Helical" evidence="6">
    <location>
        <begin position="292"/>
        <end position="315"/>
    </location>
</feature>
<dbReference type="InterPro" id="IPR011701">
    <property type="entry name" value="MFS"/>
</dbReference>
<dbReference type="RefSeq" id="WP_092610688.1">
    <property type="nucleotide sequence ID" value="NZ_FMYF01000006.1"/>
</dbReference>
<keyword evidence="4 6" id="KW-1133">Transmembrane helix</keyword>
<feature type="transmembrane region" description="Helical" evidence="6">
    <location>
        <begin position="155"/>
        <end position="178"/>
    </location>
</feature>
<dbReference type="Proteomes" id="UP000199086">
    <property type="component" value="Unassembled WGS sequence"/>
</dbReference>
<dbReference type="OrthoDB" id="4668943at2"/>
<reference evidence="8 9" key="1">
    <citation type="submission" date="2016-06" db="EMBL/GenBank/DDBJ databases">
        <authorList>
            <person name="Olsen C.W."/>
            <person name="Carey S."/>
            <person name="Hinshaw L."/>
            <person name="Karasin A.I."/>
        </authorList>
    </citation>
    <scope>NUCLEOTIDE SEQUENCE [LARGE SCALE GENOMIC DNA]</scope>
    <source>
        <strain evidence="8 9">LZ-22</strain>
    </source>
</reference>
<dbReference type="STRING" id="1577474.GA0111570_106161"/>
<keyword evidence="3 6" id="KW-0812">Transmembrane</keyword>
<dbReference type="GO" id="GO:0005886">
    <property type="term" value="C:plasma membrane"/>
    <property type="evidence" value="ECO:0007669"/>
    <property type="project" value="UniProtKB-SubCell"/>
</dbReference>
<gene>
    <name evidence="8" type="ORF">GA0111570_106161</name>
</gene>
<evidence type="ECO:0000313" key="8">
    <source>
        <dbReference type="EMBL" id="SDB88988.1"/>
    </source>
</evidence>
<accession>A0A1G6H4H9</accession>
<evidence type="ECO:0000313" key="9">
    <source>
        <dbReference type="Proteomes" id="UP000199086"/>
    </source>
</evidence>
<evidence type="ECO:0000256" key="2">
    <source>
        <dbReference type="ARBA" id="ARBA00022448"/>
    </source>
</evidence>
<keyword evidence="2" id="KW-0813">Transport</keyword>
<dbReference type="InterPro" id="IPR020846">
    <property type="entry name" value="MFS_dom"/>
</dbReference>
<feature type="transmembrane region" description="Helical" evidence="6">
    <location>
        <begin position="327"/>
        <end position="348"/>
    </location>
</feature>
<dbReference type="PANTHER" id="PTHR42718">
    <property type="entry name" value="MAJOR FACILITATOR SUPERFAMILY MULTIDRUG TRANSPORTER MFSC"/>
    <property type="match status" value="1"/>
</dbReference>
<dbReference type="GO" id="GO:0022857">
    <property type="term" value="F:transmembrane transporter activity"/>
    <property type="evidence" value="ECO:0007669"/>
    <property type="project" value="InterPro"/>
</dbReference>
<protein>
    <submittedName>
        <fullName evidence="8">Drug resistance transporter, EmrB/QacA subfamily</fullName>
    </submittedName>
</protein>
<keyword evidence="5 6" id="KW-0472">Membrane</keyword>
<dbReference type="PROSITE" id="PS50850">
    <property type="entry name" value="MFS"/>
    <property type="match status" value="1"/>
</dbReference>
<feature type="transmembrane region" description="Helical" evidence="6">
    <location>
        <begin position="430"/>
        <end position="448"/>
    </location>
</feature>
<dbReference type="PANTHER" id="PTHR42718:SF9">
    <property type="entry name" value="MAJOR FACILITATOR SUPERFAMILY MULTIDRUG TRANSPORTER MFSC"/>
    <property type="match status" value="1"/>
</dbReference>
<feature type="transmembrane region" description="Helical" evidence="6">
    <location>
        <begin position="216"/>
        <end position="236"/>
    </location>
</feature>
<proteinExistence type="predicted"/>
<comment type="subcellular location">
    <subcellularLocation>
        <location evidence="1">Cell membrane</location>
        <topology evidence="1">Multi-pass membrane protein</topology>
    </subcellularLocation>
</comment>
<feature type="transmembrane region" description="Helical" evidence="6">
    <location>
        <begin position="360"/>
        <end position="379"/>
    </location>
</feature>
<dbReference type="EMBL" id="FMYF01000006">
    <property type="protein sequence ID" value="SDB88988.1"/>
    <property type="molecule type" value="Genomic_DNA"/>
</dbReference>
<sequence length="546" mass="56162">MSDPIGAHGGTIPIPDAAPASALTPHRWWAMAAIALGTSLIIMDATIANVALPVVIDDLGLSATQAQWIGAVYALVFASLMLTSGRLGDLFGRRMMFVAGLVVFMVASLGAGGAVAPGMLIAARLVQGIGAAMALPATVSTINAMFVGRDRSIAFAIYGSAIGGMAAVGPLVGGWLATDVSWRWAFWLNIPFGLVAVGLAVRFMAETRDRTLQRGIDWTGTVLATLGLAAIVFGLVESSRYGWLRQSDGSLSPVVVALVGGVAAMLVWIRLEHRRERRGQVVQSHLGLWRIGNFRGGAIASLVISFGEFGMLFTLPLVAQGALGYDALGTGWLMLVLAMGTFVMSAAVPQLTQRIGARRVVQIGVLVEALAVGALALLLPGTWWSLGACLFGYGLGVGMATAQVTNVSLAEVPVGLSGEASGMLTTVRQIGSALGVALLGGLLISALTSGTTSRLEAAGVPQTAQMPVVAAVHDSIGAAIPGLQADPRTAGAAGLASQALVQAARSSTGVAAGILGLGFLATLALREMPQEATRRRREQSEDALEV</sequence>
<feature type="transmembrane region" description="Helical" evidence="6">
    <location>
        <begin position="385"/>
        <end position="409"/>
    </location>
</feature>
<feature type="transmembrane region" description="Helical" evidence="6">
    <location>
        <begin position="184"/>
        <end position="204"/>
    </location>
</feature>
<organism evidence="8 9">
    <name type="scientific">Raineyella antarctica</name>
    <dbReference type="NCBI Taxonomy" id="1577474"/>
    <lineage>
        <taxon>Bacteria</taxon>
        <taxon>Bacillati</taxon>
        <taxon>Actinomycetota</taxon>
        <taxon>Actinomycetes</taxon>
        <taxon>Propionibacteriales</taxon>
        <taxon>Propionibacteriaceae</taxon>
        <taxon>Raineyella</taxon>
    </lineage>
</organism>
<evidence type="ECO:0000259" key="7">
    <source>
        <dbReference type="PROSITE" id="PS50850"/>
    </source>
</evidence>
<dbReference type="SUPFAM" id="SSF103473">
    <property type="entry name" value="MFS general substrate transporter"/>
    <property type="match status" value="1"/>
</dbReference>
<evidence type="ECO:0000256" key="4">
    <source>
        <dbReference type="ARBA" id="ARBA00022989"/>
    </source>
</evidence>
<evidence type="ECO:0000256" key="3">
    <source>
        <dbReference type="ARBA" id="ARBA00022692"/>
    </source>
</evidence>
<feature type="transmembrane region" description="Helical" evidence="6">
    <location>
        <begin position="507"/>
        <end position="525"/>
    </location>
</feature>
<feature type="transmembrane region" description="Helical" evidence="6">
    <location>
        <begin position="251"/>
        <end position="271"/>
    </location>
</feature>
<feature type="domain" description="Major facilitator superfamily (MFS) profile" evidence="7">
    <location>
        <begin position="30"/>
        <end position="530"/>
    </location>
</feature>
<feature type="transmembrane region" description="Helical" evidence="6">
    <location>
        <begin position="28"/>
        <end position="56"/>
    </location>
</feature>
<evidence type="ECO:0000256" key="6">
    <source>
        <dbReference type="SAM" id="Phobius"/>
    </source>
</evidence>
<feature type="transmembrane region" description="Helical" evidence="6">
    <location>
        <begin position="68"/>
        <end position="85"/>
    </location>
</feature>
<evidence type="ECO:0000256" key="5">
    <source>
        <dbReference type="ARBA" id="ARBA00023136"/>
    </source>
</evidence>
<dbReference type="Gene3D" id="1.20.1250.20">
    <property type="entry name" value="MFS general substrate transporter like domains"/>
    <property type="match status" value="2"/>
</dbReference>
<dbReference type="AlphaFoldDB" id="A0A1G6H4H9"/>
<evidence type="ECO:0000256" key="1">
    <source>
        <dbReference type="ARBA" id="ARBA00004651"/>
    </source>
</evidence>
<dbReference type="PRINTS" id="PR01036">
    <property type="entry name" value="TCRTETB"/>
</dbReference>
<feature type="transmembrane region" description="Helical" evidence="6">
    <location>
        <begin position="97"/>
        <end position="123"/>
    </location>
</feature>
<keyword evidence="9" id="KW-1185">Reference proteome</keyword>
<feature type="transmembrane region" description="Helical" evidence="6">
    <location>
        <begin position="129"/>
        <end position="148"/>
    </location>
</feature>
<dbReference type="InterPro" id="IPR036259">
    <property type="entry name" value="MFS_trans_sf"/>
</dbReference>